<gene>
    <name evidence="1" type="ORF">SLEP1_g32902</name>
</gene>
<reference evidence="1 2" key="1">
    <citation type="journal article" date="2021" name="Commun. Biol.">
        <title>The genome of Shorea leprosula (Dipterocarpaceae) highlights the ecological relevance of drought in aseasonal tropical rainforests.</title>
        <authorList>
            <person name="Ng K.K.S."/>
            <person name="Kobayashi M.J."/>
            <person name="Fawcett J.A."/>
            <person name="Hatakeyama M."/>
            <person name="Paape T."/>
            <person name="Ng C.H."/>
            <person name="Ang C.C."/>
            <person name="Tnah L.H."/>
            <person name="Lee C.T."/>
            <person name="Nishiyama T."/>
            <person name="Sese J."/>
            <person name="O'Brien M.J."/>
            <person name="Copetti D."/>
            <person name="Mohd Noor M.I."/>
            <person name="Ong R.C."/>
            <person name="Putra M."/>
            <person name="Sireger I.Z."/>
            <person name="Indrioko S."/>
            <person name="Kosugi Y."/>
            <person name="Izuno A."/>
            <person name="Isagi Y."/>
            <person name="Lee S.L."/>
            <person name="Shimizu K.K."/>
        </authorList>
    </citation>
    <scope>NUCLEOTIDE SEQUENCE [LARGE SCALE GENOMIC DNA]</scope>
    <source>
        <strain evidence="1">214</strain>
    </source>
</reference>
<proteinExistence type="predicted"/>
<accession>A0AAV5KEV6</accession>
<dbReference type="EMBL" id="BPVZ01000062">
    <property type="protein sequence ID" value="GKV23133.1"/>
    <property type="molecule type" value="Genomic_DNA"/>
</dbReference>
<sequence length="171" mass="19060">MGVAAYLSKRSETAKAFEPLEPSQLSKYFEPSKSGKLIIEILKQWNTLTMLSEAIHEITKTPELKSIRELKKKSSELKSKLHAIEIFNIVLEGGELPKEIQQAMQNVIQQVVQSAVQKAVQNAVHTSIVSTFVENKVPLQNNPCEPRFAEPGVGLQVVVLKNVEGPNIVFR</sequence>
<dbReference type="AlphaFoldDB" id="A0AAV5KEV6"/>
<dbReference type="Proteomes" id="UP001054252">
    <property type="component" value="Unassembled WGS sequence"/>
</dbReference>
<organism evidence="1 2">
    <name type="scientific">Rubroshorea leprosula</name>
    <dbReference type="NCBI Taxonomy" id="152421"/>
    <lineage>
        <taxon>Eukaryota</taxon>
        <taxon>Viridiplantae</taxon>
        <taxon>Streptophyta</taxon>
        <taxon>Embryophyta</taxon>
        <taxon>Tracheophyta</taxon>
        <taxon>Spermatophyta</taxon>
        <taxon>Magnoliopsida</taxon>
        <taxon>eudicotyledons</taxon>
        <taxon>Gunneridae</taxon>
        <taxon>Pentapetalae</taxon>
        <taxon>rosids</taxon>
        <taxon>malvids</taxon>
        <taxon>Malvales</taxon>
        <taxon>Dipterocarpaceae</taxon>
        <taxon>Rubroshorea</taxon>
    </lineage>
</organism>
<evidence type="ECO:0000313" key="1">
    <source>
        <dbReference type="EMBL" id="GKV23133.1"/>
    </source>
</evidence>
<name>A0AAV5KEV6_9ROSI</name>
<protein>
    <submittedName>
        <fullName evidence="1">Uncharacterized protein</fullName>
    </submittedName>
</protein>
<comment type="caution">
    <text evidence="1">The sequence shown here is derived from an EMBL/GenBank/DDBJ whole genome shotgun (WGS) entry which is preliminary data.</text>
</comment>
<evidence type="ECO:0000313" key="2">
    <source>
        <dbReference type="Proteomes" id="UP001054252"/>
    </source>
</evidence>
<keyword evidence="2" id="KW-1185">Reference proteome</keyword>